<accession>A0A165YRH8</accession>
<sequence>MAGKPPPSLADWSRPTHQSPDAESLDGPPPPPARRAARPGQESPYEEETSEIDWANLSEEDKQVFFSWLDEFFARYRAGTPAPAATPPVSSRSQFSLPPAPPTRGPPPINSRTRPPASATSSYGSN</sequence>
<feature type="region of interest" description="Disordered" evidence="1">
    <location>
        <begin position="80"/>
        <end position="126"/>
    </location>
</feature>
<reference evidence="2 3" key="1">
    <citation type="journal article" date="2016" name="Mol. Biol. Evol.">
        <title>Comparative Genomics of Early-Diverging Mushroom-Forming Fungi Provides Insights into the Origins of Lignocellulose Decay Capabilities.</title>
        <authorList>
            <person name="Nagy L.G."/>
            <person name="Riley R."/>
            <person name="Tritt A."/>
            <person name="Adam C."/>
            <person name="Daum C."/>
            <person name="Floudas D."/>
            <person name="Sun H."/>
            <person name="Yadav J.S."/>
            <person name="Pangilinan J."/>
            <person name="Larsson K.H."/>
            <person name="Matsuura K."/>
            <person name="Barry K."/>
            <person name="Labutti K."/>
            <person name="Kuo R."/>
            <person name="Ohm R.A."/>
            <person name="Bhattacharya S.S."/>
            <person name="Shirouzu T."/>
            <person name="Yoshinaga Y."/>
            <person name="Martin F.M."/>
            <person name="Grigoriev I.V."/>
            <person name="Hibbett D.S."/>
        </authorList>
    </citation>
    <scope>NUCLEOTIDE SEQUENCE [LARGE SCALE GENOMIC DNA]</scope>
    <source>
        <strain evidence="2 3">CBS 109695</strain>
    </source>
</reference>
<dbReference type="EMBL" id="KV417691">
    <property type="protein sequence ID" value="KZP09839.1"/>
    <property type="molecule type" value="Genomic_DNA"/>
</dbReference>
<protein>
    <submittedName>
        <fullName evidence="2">Uncharacterized protein</fullName>
    </submittedName>
</protein>
<feature type="region of interest" description="Disordered" evidence="1">
    <location>
        <begin position="1"/>
        <end position="56"/>
    </location>
</feature>
<keyword evidence="3" id="KW-1185">Reference proteome</keyword>
<organism evidence="2 3">
    <name type="scientific">Athelia psychrophila</name>
    <dbReference type="NCBI Taxonomy" id="1759441"/>
    <lineage>
        <taxon>Eukaryota</taxon>
        <taxon>Fungi</taxon>
        <taxon>Dikarya</taxon>
        <taxon>Basidiomycota</taxon>
        <taxon>Agaricomycotina</taxon>
        <taxon>Agaricomycetes</taxon>
        <taxon>Agaricomycetidae</taxon>
        <taxon>Atheliales</taxon>
        <taxon>Atheliaceae</taxon>
        <taxon>Athelia</taxon>
    </lineage>
</organism>
<evidence type="ECO:0000313" key="2">
    <source>
        <dbReference type="EMBL" id="KZP09839.1"/>
    </source>
</evidence>
<evidence type="ECO:0000256" key="1">
    <source>
        <dbReference type="SAM" id="MobiDB-lite"/>
    </source>
</evidence>
<dbReference type="STRING" id="436010.A0A165YRH8"/>
<gene>
    <name evidence="2" type="ORF">FIBSPDRAFT_873208</name>
</gene>
<dbReference type="Proteomes" id="UP000076532">
    <property type="component" value="Unassembled WGS sequence"/>
</dbReference>
<evidence type="ECO:0000313" key="3">
    <source>
        <dbReference type="Proteomes" id="UP000076532"/>
    </source>
</evidence>
<feature type="compositionally biased region" description="Pro residues" evidence="1">
    <location>
        <begin position="98"/>
        <end position="109"/>
    </location>
</feature>
<name>A0A165YRH8_9AGAM</name>
<dbReference type="OrthoDB" id="3357271at2759"/>
<proteinExistence type="predicted"/>
<dbReference type="AlphaFoldDB" id="A0A165YRH8"/>
<feature type="compositionally biased region" description="Polar residues" evidence="1">
    <location>
        <begin position="110"/>
        <end position="126"/>
    </location>
</feature>